<dbReference type="Pfam" id="PF01068">
    <property type="entry name" value="DNA_ligase_A_M"/>
    <property type="match status" value="1"/>
</dbReference>
<dbReference type="GO" id="GO:0005739">
    <property type="term" value="C:mitochondrion"/>
    <property type="evidence" value="ECO:0007669"/>
    <property type="project" value="TreeGrafter"/>
</dbReference>
<evidence type="ECO:0000256" key="2">
    <source>
        <dbReference type="SAM" id="MobiDB-lite"/>
    </source>
</evidence>
<dbReference type="GO" id="GO:0003910">
    <property type="term" value="F:DNA ligase (ATP) activity"/>
    <property type="evidence" value="ECO:0007669"/>
    <property type="project" value="InterPro"/>
</dbReference>
<dbReference type="Proteomes" id="UP000054516">
    <property type="component" value="Unassembled WGS sequence"/>
</dbReference>
<feature type="compositionally biased region" description="Low complexity" evidence="2">
    <location>
        <begin position="628"/>
        <end position="642"/>
    </location>
</feature>
<feature type="region of interest" description="Disordered" evidence="2">
    <location>
        <begin position="494"/>
        <end position="648"/>
    </location>
</feature>
<dbReference type="GO" id="GO:1903461">
    <property type="term" value="P:Okazaki fragment processing involved in mitotic DNA replication"/>
    <property type="evidence" value="ECO:0007669"/>
    <property type="project" value="TreeGrafter"/>
</dbReference>
<dbReference type="GO" id="GO:0005634">
    <property type="term" value="C:nucleus"/>
    <property type="evidence" value="ECO:0007669"/>
    <property type="project" value="TreeGrafter"/>
</dbReference>
<name>A0A1W2TQ30_ROSNE</name>
<keyword evidence="5" id="KW-1185">Reference proteome</keyword>
<dbReference type="PANTHER" id="PTHR45674:SF12">
    <property type="entry name" value="ATP DEPENDENT DNA LIGASE DOMAIN-CONTAINING PROTEIN"/>
    <property type="match status" value="1"/>
</dbReference>
<dbReference type="Gene3D" id="3.30.470.30">
    <property type="entry name" value="DNA ligase/mRNA capping enzyme"/>
    <property type="match status" value="1"/>
</dbReference>
<dbReference type="GO" id="GO:0006281">
    <property type="term" value="P:DNA repair"/>
    <property type="evidence" value="ECO:0007669"/>
    <property type="project" value="InterPro"/>
</dbReference>
<evidence type="ECO:0000313" key="4">
    <source>
        <dbReference type="EMBL" id="GAP90534.2"/>
    </source>
</evidence>
<sequence length="809" mass="91254">MVFHNYHPLLPQLIKIRDDLPAAAVYVRHLNEKPDTLSAITDFLKPRLGTKVGRQPWFKGRSIKNCMDMLQGRQAVCEQKIDGEYCQIHIDLRKPHSCIQIFSKSGKDSTADRTSLHTAIRDSLKIGDKNCPLKEGCILEGELVVYSTKENKILPFHKIRKHVTRSGSFLGTANDSQAHEHEHLMIIYYDMLLIDDESLLGMKNSERFRRLSAIITHKKGYAELVPRTTIDTSRPSAVPILRELFAQCISSRGEGLVVKPDEPYFDFSTTMRRFGCCNIKLKKDYIQGWGDVGDFAAVGASYDAAKAREYNLPNVKWTHFFIGCLENSDQARAKTEMPRFRVTNVVELTRPMLSTFWAQRSPIFVPYEDNTSIRLSYRGIVLTKKPTVIFPCPLVFDMRCFGFDKEPNTNFWSMRFPQVGKIHRDRSYLDTIAFSKLQQIAAAAVNIPEERDSQEMRQWITALEKRDRGKFLIDAMSQETNYSNVTASPLSSELSQLIPQPRKRNLPTSPTSSATEAAVLSTGVTPSALSRAKRPVSELSEPKHNVKRHRTHSSPLSMDSSQEINPTSTSTHRQQREPLSQLEPDASKNNRPRSQPSSSIPVQEDIGIPVEKLAASSPTAYDTASEMISSSPSRTITPRRSSVTALSQRSLDKRTFPCSIAQDGCALANCSILLSPCISSYAWVMDDLLKRHGITDPLLDPRVWNNVGLFTSMSGSVGGSVCEPASTETPGRQRRVRKICLVESRRKEATKAFLQKIKDANLVKTDGKREWVTVYDWKVLESITDQESKKDKSSSRATDPWRRFYVGVV</sequence>
<dbReference type="GO" id="GO:0006310">
    <property type="term" value="P:DNA recombination"/>
    <property type="evidence" value="ECO:0007669"/>
    <property type="project" value="InterPro"/>
</dbReference>
<dbReference type="OrthoDB" id="2160351at2759"/>
<feature type="domain" description="ATP-dependent DNA ligase family profile" evidence="3">
    <location>
        <begin position="177"/>
        <end position="326"/>
    </location>
</feature>
<dbReference type="PROSITE" id="PS50160">
    <property type="entry name" value="DNA_LIGASE_A3"/>
    <property type="match status" value="1"/>
</dbReference>
<dbReference type="Gene3D" id="2.40.50.140">
    <property type="entry name" value="Nucleic acid-binding proteins"/>
    <property type="match status" value="1"/>
</dbReference>
<dbReference type="InterPro" id="IPR012340">
    <property type="entry name" value="NA-bd_OB-fold"/>
</dbReference>
<dbReference type="CDD" id="cd08039">
    <property type="entry name" value="Adenylation_DNA_ligase_Fungal"/>
    <property type="match status" value="1"/>
</dbReference>
<dbReference type="STRING" id="77044.A0A1W2TQ30"/>
<dbReference type="SUPFAM" id="SSF56091">
    <property type="entry name" value="DNA ligase/mRNA capping enzyme, catalytic domain"/>
    <property type="match status" value="1"/>
</dbReference>
<dbReference type="EMBL" id="DF977495">
    <property type="protein sequence ID" value="GAP90534.2"/>
    <property type="molecule type" value="Genomic_DNA"/>
</dbReference>
<accession>A0A1W2TQ30</accession>
<dbReference type="OMA" id="YEHLYIM"/>
<gene>
    <name evidence="4" type="ORF">SAMD00023353_5000190</name>
</gene>
<protein>
    <submittedName>
        <fullName evidence="4">Putative ATP dependent DNA ligase domain-containing protein</fullName>
    </submittedName>
</protein>
<evidence type="ECO:0000256" key="1">
    <source>
        <dbReference type="ARBA" id="ARBA00022598"/>
    </source>
</evidence>
<dbReference type="GO" id="GO:0005524">
    <property type="term" value="F:ATP binding"/>
    <property type="evidence" value="ECO:0007669"/>
    <property type="project" value="InterPro"/>
</dbReference>
<dbReference type="InterPro" id="IPR050191">
    <property type="entry name" value="ATP-dep_DNA_ligase"/>
</dbReference>
<dbReference type="AlphaFoldDB" id="A0A1W2TQ30"/>
<organism evidence="4">
    <name type="scientific">Rosellinia necatrix</name>
    <name type="common">White root-rot fungus</name>
    <dbReference type="NCBI Taxonomy" id="77044"/>
    <lineage>
        <taxon>Eukaryota</taxon>
        <taxon>Fungi</taxon>
        <taxon>Dikarya</taxon>
        <taxon>Ascomycota</taxon>
        <taxon>Pezizomycotina</taxon>
        <taxon>Sordariomycetes</taxon>
        <taxon>Xylariomycetidae</taxon>
        <taxon>Xylariales</taxon>
        <taxon>Xylariaceae</taxon>
        <taxon>Rosellinia</taxon>
    </lineage>
</organism>
<evidence type="ECO:0000313" key="5">
    <source>
        <dbReference type="Proteomes" id="UP000054516"/>
    </source>
</evidence>
<keyword evidence="1 4" id="KW-0436">Ligase</keyword>
<reference evidence="4" key="1">
    <citation type="submission" date="2016-03" db="EMBL/GenBank/DDBJ databases">
        <title>Draft genome sequence of Rosellinia necatrix.</title>
        <authorList>
            <person name="Kanematsu S."/>
        </authorList>
    </citation>
    <scope>NUCLEOTIDE SEQUENCE [LARGE SCALE GENOMIC DNA]</scope>
    <source>
        <strain evidence="4">W97</strain>
    </source>
</reference>
<feature type="compositionally biased region" description="Polar residues" evidence="2">
    <location>
        <begin position="553"/>
        <end position="572"/>
    </location>
</feature>
<proteinExistence type="predicted"/>
<dbReference type="PANTHER" id="PTHR45674">
    <property type="entry name" value="DNA LIGASE 1/3 FAMILY MEMBER"/>
    <property type="match status" value="1"/>
</dbReference>
<feature type="compositionally biased region" description="Polar residues" evidence="2">
    <location>
        <begin position="587"/>
        <end position="601"/>
    </location>
</feature>
<dbReference type="InterPro" id="IPR012310">
    <property type="entry name" value="DNA_ligase_ATP-dep_cent"/>
</dbReference>
<feature type="compositionally biased region" description="Polar residues" evidence="2">
    <location>
        <begin position="506"/>
        <end position="515"/>
    </location>
</feature>
<evidence type="ECO:0000259" key="3">
    <source>
        <dbReference type="PROSITE" id="PS50160"/>
    </source>
</evidence>